<proteinExistence type="predicted"/>
<keyword evidence="2" id="KW-0812">Transmembrane</keyword>
<feature type="compositionally biased region" description="Basic residues" evidence="1">
    <location>
        <begin position="278"/>
        <end position="287"/>
    </location>
</feature>
<keyword evidence="2" id="KW-1133">Transmembrane helix</keyword>
<evidence type="ECO:0000256" key="2">
    <source>
        <dbReference type="SAM" id="Phobius"/>
    </source>
</evidence>
<feature type="region of interest" description="Disordered" evidence="1">
    <location>
        <begin position="267"/>
        <end position="287"/>
    </location>
</feature>
<keyword evidence="4" id="KW-1185">Reference proteome</keyword>
<organism evidence="3 4">
    <name type="scientific">Ditylenchus destructor</name>
    <dbReference type="NCBI Taxonomy" id="166010"/>
    <lineage>
        <taxon>Eukaryota</taxon>
        <taxon>Metazoa</taxon>
        <taxon>Ecdysozoa</taxon>
        <taxon>Nematoda</taxon>
        <taxon>Chromadorea</taxon>
        <taxon>Rhabditida</taxon>
        <taxon>Tylenchina</taxon>
        <taxon>Tylenchomorpha</taxon>
        <taxon>Sphaerularioidea</taxon>
        <taxon>Anguinidae</taxon>
        <taxon>Anguininae</taxon>
        <taxon>Ditylenchus</taxon>
    </lineage>
</organism>
<reference evidence="3" key="1">
    <citation type="submission" date="2022-01" db="EMBL/GenBank/DDBJ databases">
        <title>Genome Sequence Resource for Two Populations of Ditylenchus destructor, the Migratory Endoparasitic Phytonematode.</title>
        <authorList>
            <person name="Zhang H."/>
            <person name="Lin R."/>
            <person name="Xie B."/>
        </authorList>
    </citation>
    <scope>NUCLEOTIDE SEQUENCE</scope>
    <source>
        <strain evidence="3">BazhouSP</strain>
    </source>
</reference>
<accession>A0AAD4QXA4</accession>
<dbReference type="Proteomes" id="UP001201812">
    <property type="component" value="Unassembled WGS sequence"/>
</dbReference>
<gene>
    <name evidence="3" type="ORF">DdX_15927</name>
</gene>
<feature type="transmembrane region" description="Helical" evidence="2">
    <location>
        <begin position="233"/>
        <end position="259"/>
    </location>
</feature>
<evidence type="ECO:0000256" key="1">
    <source>
        <dbReference type="SAM" id="MobiDB-lite"/>
    </source>
</evidence>
<evidence type="ECO:0000313" key="3">
    <source>
        <dbReference type="EMBL" id="KAI1701754.1"/>
    </source>
</evidence>
<name>A0AAD4QXA4_9BILA</name>
<dbReference type="AlphaFoldDB" id="A0AAD4QXA4"/>
<keyword evidence="2" id="KW-0472">Membrane</keyword>
<protein>
    <submittedName>
        <fullName evidence="3">Uncharacterized protein</fullName>
    </submittedName>
</protein>
<comment type="caution">
    <text evidence="3">The sequence shown here is derived from an EMBL/GenBank/DDBJ whole genome shotgun (WGS) entry which is preliminary data.</text>
</comment>
<sequence length="485" mass="55663">MYHRAAPVEDLLITLDRAGTFLLRYSVAFLEAQSRSRFGSPHLIRSAASARAQSNLGIMRGKVTLQRKGSDPVESESITLYSNVGSGNITFDATFPSCDFRKAQGSDMFAFRYDSTGNDCSLKLWWSKEDFGISKEGEETEVVSSSNRADTHFVLIGDKVKVGNQIKPVCAPRFKDGALLFTVEDSPKYCNATLVFQSDLPPPTPAATYKTVVSTRTTAATTEATTDLSSTSLIIVIVCGSVAGILLLLGLAAFIYWFYKRRARLYPQPSPQSSRQHPPPRKFLPRHRRREKTAIEKEEEMVHDPLDPTKFIAKSENENRKQEEREALETLINRLRKDIVLPWELKMQRKEPLTSQDHYDKEITEAEWRWIHRRNLALQQNEPYDWDKETEEQLKALEEAGREKELREFKTYLSRAALYKRFLNEKDIAMTRFHCRNNGITQPTYADRGCRLTKIENNLQAPLPFPIWVDWPEFQEPEEAQEESK</sequence>
<dbReference type="EMBL" id="JAKKPZ010000112">
    <property type="protein sequence ID" value="KAI1701754.1"/>
    <property type="molecule type" value="Genomic_DNA"/>
</dbReference>
<evidence type="ECO:0000313" key="4">
    <source>
        <dbReference type="Proteomes" id="UP001201812"/>
    </source>
</evidence>